<feature type="coiled-coil region" evidence="8">
    <location>
        <begin position="1803"/>
        <end position="1830"/>
    </location>
</feature>
<dbReference type="RefSeq" id="XP_025411306.1">
    <property type="nucleotide sequence ID" value="XM_025555521.1"/>
</dbReference>
<keyword evidence="7" id="KW-0966">Cell projection</keyword>
<dbReference type="GO" id="GO:0035869">
    <property type="term" value="C:ciliary transition zone"/>
    <property type="evidence" value="ECO:0007669"/>
    <property type="project" value="TreeGrafter"/>
</dbReference>
<reference evidence="11" key="1">
    <citation type="submission" date="2025-08" db="UniProtKB">
        <authorList>
            <consortium name="RefSeq"/>
        </authorList>
    </citation>
    <scope>IDENTIFICATION</scope>
    <source>
        <tissue evidence="11">Whole body</tissue>
    </source>
</reference>
<proteinExistence type="predicted"/>
<evidence type="ECO:0000256" key="9">
    <source>
        <dbReference type="SAM" id="MobiDB-lite"/>
    </source>
</evidence>
<protein>
    <submittedName>
        <fullName evidence="11">Golgin subfamily B member 1-like isoform X1</fullName>
    </submittedName>
</protein>
<feature type="coiled-coil region" evidence="8">
    <location>
        <begin position="505"/>
        <end position="532"/>
    </location>
</feature>
<evidence type="ECO:0000256" key="2">
    <source>
        <dbReference type="ARBA" id="ARBA00004300"/>
    </source>
</evidence>
<accession>A0A8B8FLD6</accession>
<dbReference type="Proteomes" id="UP000694846">
    <property type="component" value="Unplaced"/>
</dbReference>
<dbReference type="GO" id="GO:0034451">
    <property type="term" value="C:centriolar satellite"/>
    <property type="evidence" value="ECO:0007669"/>
    <property type="project" value="TreeGrafter"/>
</dbReference>
<gene>
    <name evidence="11" type="primary">LOC112684167</name>
</gene>
<feature type="coiled-coil region" evidence="8">
    <location>
        <begin position="955"/>
        <end position="982"/>
    </location>
</feature>
<comment type="subcellular location">
    <subcellularLocation>
        <location evidence="1">Cytoplasm</location>
        <location evidence="1">Cytoskeleton</location>
        <location evidence="1">Cilium basal body</location>
    </subcellularLocation>
    <subcellularLocation>
        <location evidence="2">Cytoplasm</location>
        <location evidence="2">Cytoskeleton</location>
        <location evidence="2">Microtubule organizing center</location>
        <location evidence="2">Centrosome</location>
    </subcellularLocation>
</comment>
<feature type="coiled-coil region" evidence="8">
    <location>
        <begin position="106"/>
        <end position="175"/>
    </location>
</feature>
<feature type="coiled-coil region" evidence="8">
    <location>
        <begin position="838"/>
        <end position="865"/>
    </location>
</feature>
<evidence type="ECO:0000256" key="4">
    <source>
        <dbReference type="ARBA" id="ARBA00022794"/>
    </source>
</evidence>
<evidence type="ECO:0000313" key="11">
    <source>
        <dbReference type="RefSeq" id="XP_025411306.1"/>
    </source>
</evidence>
<keyword evidence="6" id="KW-0206">Cytoskeleton</keyword>
<feature type="compositionally biased region" description="Basic and acidic residues" evidence="9">
    <location>
        <begin position="540"/>
        <end position="549"/>
    </location>
</feature>
<keyword evidence="10" id="KW-1185">Reference proteome</keyword>
<feature type="coiled-coil region" evidence="8">
    <location>
        <begin position="1856"/>
        <end position="1904"/>
    </location>
</feature>
<dbReference type="InterPro" id="IPR026201">
    <property type="entry name" value="Cep290"/>
</dbReference>
<feature type="coiled-coil region" evidence="8">
    <location>
        <begin position="387"/>
        <end position="466"/>
    </location>
</feature>
<evidence type="ECO:0000313" key="10">
    <source>
        <dbReference type="Proteomes" id="UP000694846"/>
    </source>
</evidence>
<feature type="region of interest" description="Disordered" evidence="9">
    <location>
        <begin position="539"/>
        <end position="559"/>
    </location>
</feature>
<dbReference type="GO" id="GO:1905349">
    <property type="term" value="P:ciliary transition zone assembly"/>
    <property type="evidence" value="ECO:0007669"/>
    <property type="project" value="TreeGrafter"/>
</dbReference>
<name>A0A8B8FLD6_9HEMI</name>
<feature type="coiled-coil region" evidence="8">
    <location>
        <begin position="1743"/>
        <end position="1777"/>
    </location>
</feature>
<feature type="coiled-coil region" evidence="8">
    <location>
        <begin position="1290"/>
        <end position="1414"/>
    </location>
</feature>
<feature type="coiled-coil region" evidence="8">
    <location>
        <begin position="1443"/>
        <end position="1477"/>
    </location>
</feature>
<dbReference type="PANTHER" id="PTHR18879">
    <property type="entry name" value="CENTROSOMAL PROTEIN OF 290 KDA"/>
    <property type="match status" value="1"/>
</dbReference>
<feature type="coiled-coil region" evidence="8">
    <location>
        <begin position="1006"/>
        <end position="1088"/>
    </location>
</feature>
<dbReference type="PANTHER" id="PTHR18879:SF20">
    <property type="entry name" value="CENTROSOMAL PROTEIN OF 290 KDA"/>
    <property type="match status" value="1"/>
</dbReference>
<feature type="coiled-coil region" evidence="8">
    <location>
        <begin position="203"/>
        <end position="359"/>
    </location>
</feature>
<evidence type="ECO:0000256" key="7">
    <source>
        <dbReference type="ARBA" id="ARBA00023273"/>
    </source>
</evidence>
<evidence type="ECO:0000256" key="5">
    <source>
        <dbReference type="ARBA" id="ARBA00023054"/>
    </source>
</evidence>
<sequence length="1932" mass="227321">MVQLELRKVLAISADDMNEQDLEQWYEEVTVNECDQLDFELNQHQCKNMFYIFRRLLLYKGEQVDSLMTEIEDLATKQGEEEARRLQKKEEIKALNVDDLTQNEQIELIRKELTKLEVENERLSSDVQQQKQEVDFKVKELDKMATQLSKIESERDFLRRELDAVQNDIAERELDDQPVVDNLTMAERFRDLTESVRQKNHHITQLLNDIEASEKDNKMLRQMLTNTRDELRDATVQLNTLSAEFGNMKCLQDEYTDRIKVLELNDKGLRSQISELVAEKEKCEEQIEELGEELESRIKKFTELLSKKNEEITNYKSRIGSTDSIENQNEYLANLQETVARQEDQIMEFQKQIHQATNDLNRSSIALERQKKLYNELLIKNKESPELKQLRNKLFETQEQLELGLEKIQRAEEDATEKSKQISKLIIRVRELESGEYGLEEATEKIRKLRQELDTRDNQIKDLIDSSNQLHQEADLLELDNLAMREKLGLSVDDVVRSKGMMARHKEAQTKITMLQKELDECKEIIINLKLKNRSLNKSTDSDKYLHSDEESDKGQNQIQSEMSKLQEIDIGPELEDNVKELIEENESLRKGMHEILDSVHNQDGSSVVRIECKSLEKLLEAMDARHVAGWYQPGMRLLARINNLEGVNSNLRHQLHSLHDVLTEIKQELFNTQNEVKLKKCNTTEEVKEDELSENLKELQNERNKSLKLEEEVKLFQNKFQNLRDEMKLVNDEYDNEKCRIKSLVDKLELELKAVSNNENDLKERYTELEKSWKALLEDPDQIKRQLSYNVIKVTGLMEELQVCKRMYQCCLETEQLLKKEKQKAVEDIWAIKTANSNEIEKLLEIQEHQKNELNKLNDQMKNVVDINEHKQLKNDFEILTAKHRETLHLVLFKEDTLKLAIERLMTEVTILKDQRQNVVIEVATFYETDDELTSLKAENVIYKQRTEHSEKMYSLLKDQMEEMESRCKSLEQNLSNMLEVNLQCQTEEVRLRERTVNMIDESEYAQMADKLKDAQNNLEEAVNERTRLLRILEITQNQVRDLEQHHKRLNHQHDVMQRRVIELQALSDEKSTIDKLMREIANHEAVQMTSAVEETKLKTIIQDQQTVIAGLECKNDRISEQHDLITERYRTKIARLEKIIFELQRRYHGTIPLVTEQIWVQHKQKLEEAFTITYRKWLYDHEPSNVNEIVFIPTKTSEDYRSKYTQLKLKQLKVKLTCDDLYKKNQLFLECIEKQNCFIESLEKEIMRMDSDCMSNYLSWGIQDFCIDTKQQTKKLDKQISVQSENSFKYFEGKLEDLNKQLEMANNNILIEKENNNSAIQKLQMTLKELENTKARLEKEIIEKDDHIRKLAIELAANNVSETNSQNPALLATIESLETIINQKEETINRLQELLKESREDHTKEIIELQKKTEAQHFDNKEKPSKDISSPVHSINIKSVVNQYMLRITDLEDRLKQSEDELNQANSEKEHWSGVAERRLKEMEQMKSEDDSKEKDAEIIRLNEIIIGLQNRKDTLPVQRDRLRVEIDKMKKKLNEYERREKEDKIEIQKLRQQIIYRPSTGGKRDETVSVVKEEGLIKKIKTLELQLDEYKKKEEQNKMLRKLKSDEQVGKWEVNKRRQVSYEKLQNQLLEMTRECDSFRLTNQRLRDNLTRIEKDRNALELKLKSANAAAKSCALENSLVDQLTLEKDRLSHELYTLRTAKEMMAGGSSLAEVVIELRRKISTLELLQKGGNNALIKEVEMLKDSKSRLMKTKAVLEEENNRLKKLVDRLHSTDNFNFRSGVSSLSSDSDYPDTDKKRTKKLERLVIMLRTAVDKLKEENKNLSLERVVTNTDDNSYVEKLQSELQATQSFYLDASEKCSQLEQQLHDYRLQHEAILTENDNLKNQLEKKSSLLNKTKTMLQRAASREQLLIMGPSNQRLINNTTLID</sequence>
<organism evidence="10 11">
    <name type="scientific">Sipha flava</name>
    <name type="common">yellow sugarcane aphid</name>
    <dbReference type="NCBI Taxonomy" id="143950"/>
    <lineage>
        <taxon>Eukaryota</taxon>
        <taxon>Metazoa</taxon>
        <taxon>Ecdysozoa</taxon>
        <taxon>Arthropoda</taxon>
        <taxon>Hexapoda</taxon>
        <taxon>Insecta</taxon>
        <taxon>Pterygota</taxon>
        <taxon>Neoptera</taxon>
        <taxon>Paraneoptera</taxon>
        <taxon>Hemiptera</taxon>
        <taxon>Sternorrhyncha</taxon>
        <taxon>Aphidomorpha</taxon>
        <taxon>Aphidoidea</taxon>
        <taxon>Aphididae</taxon>
        <taxon>Sipha</taxon>
    </lineage>
</organism>
<evidence type="ECO:0000256" key="8">
    <source>
        <dbReference type="SAM" id="Coils"/>
    </source>
</evidence>
<keyword evidence="5 8" id="KW-0175">Coiled coil</keyword>
<keyword evidence="4" id="KW-0970">Cilium biogenesis/degradation</keyword>
<feature type="coiled-coil region" evidence="8">
    <location>
        <begin position="683"/>
        <end position="773"/>
    </location>
</feature>
<evidence type="ECO:0000256" key="3">
    <source>
        <dbReference type="ARBA" id="ARBA00022490"/>
    </source>
</evidence>
<keyword evidence="3" id="KW-0963">Cytoplasm</keyword>
<dbReference type="GeneID" id="112684167"/>
<dbReference type="Gene3D" id="1.10.287.1490">
    <property type="match status" value="1"/>
</dbReference>
<evidence type="ECO:0000256" key="6">
    <source>
        <dbReference type="ARBA" id="ARBA00023212"/>
    </source>
</evidence>
<dbReference type="GO" id="GO:0097711">
    <property type="term" value="P:ciliary basal body-plasma membrane docking"/>
    <property type="evidence" value="ECO:0007669"/>
    <property type="project" value="TreeGrafter"/>
</dbReference>
<dbReference type="GO" id="GO:1905515">
    <property type="term" value="P:non-motile cilium assembly"/>
    <property type="evidence" value="ECO:0007669"/>
    <property type="project" value="TreeGrafter"/>
</dbReference>
<dbReference type="OrthoDB" id="6351660at2759"/>
<evidence type="ECO:0000256" key="1">
    <source>
        <dbReference type="ARBA" id="ARBA00004120"/>
    </source>
</evidence>
<feature type="coiled-coil region" evidence="8">
    <location>
        <begin position="1522"/>
        <end position="1673"/>
    </location>
</feature>